<dbReference type="GO" id="GO:0030170">
    <property type="term" value="F:pyridoxal phosphate binding"/>
    <property type="evidence" value="ECO:0007669"/>
    <property type="project" value="InterPro"/>
</dbReference>
<dbReference type="InterPro" id="IPR015424">
    <property type="entry name" value="PyrdxlP-dep_Trfase"/>
</dbReference>
<dbReference type="PANTHER" id="PTHR43713">
    <property type="entry name" value="GLUTAMATE-1-SEMIALDEHYDE 2,1-AMINOMUTASE"/>
    <property type="match status" value="1"/>
</dbReference>
<dbReference type="EMBL" id="BSSA01000011">
    <property type="protein sequence ID" value="GLW71184.1"/>
    <property type="molecule type" value="Genomic_DNA"/>
</dbReference>
<dbReference type="Pfam" id="PF00202">
    <property type="entry name" value="Aminotran_3"/>
    <property type="match status" value="1"/>
</dbReference>
<keyword evidence="8" id="KW-0963">Cytoplasm</keyword>
<keyword evidence="5 8" id="KW-0663">Pyridoxal phosphate</keyword>
<reference evidence="9" key="1">
    <citation type="submission" date="2023-02" db="EMBL/GenBank/DDBJ databases">
        <title>Kitasatospora phosalacinea NBRC 14627.</title>
        <authorList>
            <person name="Ichikawa N."/>
            <person name="Sato H."/>
            <person name="Tonouchi N."/>
        </authorList>
    </citation>
    <scope>NUCLEOTIDE SEQUENCE</scope>
    <source>
        <strain evidence="9">NBRC 14627</strain>
    </source>
</reference>
<dbReference type="NCBIfam" id="NF000818">
    <property type="entry name" value="PRK00062.1"/>
    <property type="match status" value="1"/>
</dbReference>
<comment type="pathway">
    <text evidence="3">Porphyrin-containing compound metabolism; protoporphyrin-IX biosynthesis; 5-aminolevulinate from L-glutamyl-tRNA(Glu): step 2/2.</text>
</comment>
<gene>
    <name evidence="8 9" type="primary">hemL</name>
    <name evidence="9" type="ORF">Kpho02_34830</name>
</gene>
<keyword evidence="7 8" id="KW-0627">Porphyrin biosynthesis</keyword>
<proteinExistence type="inferred from homology"/>
<keyword evidence="6 8" id="KW-0413">Isomerase</keyword>
<dbReference type="EC" id="5.4.3.8" evidence="8"/>
<feature type="modified residue" description="N6-(pyridoxal phosphate)lysine" evidence="8">
    <location>
        <position position="275"/>
    </location>
</feature>
<dbReference type="Gene3D" id="3.90.1150.10">
    <property type="entry name" value="Aspartate Aminotransferase, domain 1"/>
    <property type="match status" value="1"/>
</dbReference>
<dbReference type="GO" id="GO:0005737">
    <property type="term" value="C:cytoplasm"/>
    <property type="evidence" value="ECO:0007669"/>
    <property type="project" value="UniProtKB-SubCell"/>
</dbReference>
<evidence type="ECO:0000256" key="3">
    <source>
        <dbReference type="ARBA" id="ARBA00004819"/>
    </source>
</evidence>
<comment type="subcellular location">
    <subcellularLocation>
        <location evidence="8">Cytoplasm</location>
    </subcellularLocation>
</comment>
<dbReference type="Gene3D" id="3.40.640.10">
    <property type="entry name" value="Type I PLP-dependent aspartate aminotransferase-like (Major domain)"/>
    <property type="match status" value="1"/>
</dbReference>
<dbReference type="NCBIfam" id="TIGR00713">
    <property type="entry name" value="hemL"/>
    <property type="match status" value="1"/>
</dbReference>
<evidence type="ECO:0000256" key="7">
    <source>
        <dbReference type="ARBA" id="ARBA00023244"/>
    </source>
</evidence>
<evidence type="ECO:0000313" key="9">
    <source>
        <dbReference type="EMBL" id="GLW71184.1"/>
    </source>
</evidence>
<accession>A0A9W6Q9U7</accession>
<dbReference type="GO" id="GO:0042286">
    <property type="term" value="F:glutamate-1-semialdehyde 2,1-aminomutase activity"/>
    <property type="evidence" value="ECO:0007669"/>
    <property type="project" value="UniProtKB-UniRule"/>
</dbReference>
<sequence>MSYPYEAPQSQSLFDRALAVTPGGVNSPVRAFRAVGGTPRFMVSGTGPYLTDADGREYVDLVCSWGPMLLGHAHPAVVEAVQRAVALGTSFGTPGQGEVELAEEIVARIAPVEQVRLVSSGTEATMSAIRLARGFTGRAKVVKFAGCYHGHVDALLAAAGSGVATFGLPDTPGVTGAQAGDTIVLPYNDLDAVRAAFAAHPGEIACVITEASPGNMGVVPPLPGFNRGLAEICRADGALFVSDEVMTGFRVSKAGWYGLEAAQEGWAPDLLTFGKVMGGGFPAAAFGGRADVMAQLAPAGPVYQAGTLSGNPIATAAGLAQLRHCTDEAYAAVDRAAAEVSGLVTAALAKEGVAHRLQTAGNMFSVFFTEQQVTNYDEARTQQAFRFNSFFHSMLSQGVYLPPSAFESWFVSAAHDERAIERIAAALPAAARAAAEATEETAK</sequence>
<evidence type="ECO:0000256" key="5">
    <source>
        <dbReference type="ARBA" id="ARBA00022898"/>
    </source>
</evidence>
<comment type="caution">
    <text evidence="9">The sequence shown here is derived from an EMBL/GenBank/DDBJ whole genome shotgun (WGS) entry which is preliminary data.</text>
</comment>
<dbReference type="FunFam" id="3.40.640.10:FF:000021">
    <property type="entry name" value="Glutamate-1-semialdehyde 2,1-aminomutase"/>
    <property type="match status" value="1"/>
</dbReference>
<dbReference type="InterPro" id="IPR004639">
    <property type="entry name" value="4pyrrol_synth_GluAld_NH2Trfase"/>
</dbReference>
<evidence type="ECO:0000256" key="8">
    <source>
        <dbReference type="HAMAP-Rule" id="MF_00375"/>
    </source>
</evidence>
<dbReference type="InterPro" id="IPR049704">
    <property type="entry name" value="Aminotrans_3_PPA_site"/>
</dbReference>
<evidence type="ECO:0000313" key="10">
    <source>
        <dbReference type="Proteomes" id="UP001165041"/>
    </source>
</evidence>
<dbReference type="HAMAP" id="MF_00375">
    <property type="entry name" value="HemL_aminotrans_3"/>
    <property type="match status" value="1"/>
</dbReference>
<dbReference type="CDD" id="cd00610">
    <property type="entry name" value="OAT_like"/>
    <property type="match status" value="1"/>
</dbReference>
<comment type="cofactor">
    <cofactor evidence="2 8">
        <name>pyridoxal 5'-phosphate</name>
        <dbReference type="ChEBI" id="CHEBI:597326"/>
    </cofactor>
</comment>
<comment type="similarity">
    <text evidence="4 8">Belongs to the class-III pyridoxal-phosphate-dependent aminotransferase family. HemL subfamily.</text>
</comment>
<evidence type="ECO:0000256" key="6">
    <source>
        <dbReference type="ARBA" id="ARBA00023235"/>
    </source>
</evidence>
<dbReference type="AlphaFoldDB" id="A0A9W6Q9U7"/>
<dbReference type="SUPFAM" id="SSF53383">
    <property type="entry name" value="PLP-dependent transferases"/>
    <property type="match status" value="1"/>
</dbReference>
<dbReference type="InterPro" id="IPR015422">
    <property type="entry name" value="PyrdxlP-dep_Trfase_small"/>
</dbReference>
<dbReference type="InterPro" id="IPR015421">
    <property type="entry name" value="PyrdxlP-dep_Trfase_major"/>
</dbReference>
<evidence type="ECO:0000256" key="1">
    <source>
        <dbReference type="ARBA" id="ARBA00001579"/>
    </source>
</evidence>
<evidence type="ECO:0000256" key="4">
    <source>
        <dbReference type="ARBA" id="ARBA00008981"/>
    </source>
</evidence>
<name>A0A9W6Q9U7_9ACTN</name>
<organism evidence="9 10">
    <name type="scientific">Kitasatospora phosalacinea</name>
    <dbReference type="NCBI Taxonomy" id="2065"/>
    <lineage>
        <taxon>Bacteria</taxon>
        <taxon>Bacillati</taxon>
        <taxon>Actinomycetota</taxon>
        <taxon>Actinomycetes</taxon>
        <taxon>Kitasatosporales</taxon>
        <taxon>Streptomycetaceae</taxon>
        <taxon>Kitasatospora</taxon>
    </lineage>
</organism>
<dbReference type="GO" id="GO:0008483">
    <property type="term" value="F:transaminase activity"/>
    <property type="evidence" value="ECO:0007669"/>
    <property type="project" value="InterPro"/>
</dbReference>
<dbReference type="InterPro" id="IPR005814">
    <property type="entry name" value="Aminotrans_3"/>
</dbReference>
<dbReference type="PROSITE" id="PS00600">
    <property type="entry name" value="AA_TRANSFER_CLASS_3"/>
    <property type="match status" value="1"/>
</dbReference>
<protein>
    <recommendedName>
        <fullName evidence="8">Glutamate-1-semialdehyde 2,1-aminomutase</fullName>
        <shortName evidence="8">GSA</shortName>
        <ecNumber evidence="8">5.4.3.8</ecNumber>
    </recommendedName>
    <alternativeName>
        <fullName evidence="8">Glutamate-1-semialdehyde aminotransferase</fullName>
        <shortName evidence="8">GSA-AT</shortName>
    </alternativeName>
</protein>
<evidence type="ECO:0000256" key="2">
    <source>
        <dbReference type="ARBA" id="ARBA00001933"/>
    </source>
</evidence>
<dbReference type="GO" id="GO:0006782">
    <property type="term" value="P:protoporphyrinogen IX biosynthetic process"/>
    <property type="evidence" value="ECO:0007669"/>
    <property type="project" value="UniProtKB-UniRule"/>
</dbReference>
<dbReference type="PANTHER" id="PTHR43713:SF3">
    <property type="entry name" value="GLUTAMATE-1-SEMIALDEHYDE 2,1-AMINOMUTASE 1, CHLOROPLASTIC-RELATED"/>
    <property type="match status" value="1"/>
</dbReference>
<comment type="subunit">
    <text evidence="8">Homodimer.</text>
</comment>
<comment type="catalytic activity">
    <reaction evidence="1 8">
        <text>(S)-4-amino-5-oxopentanoate = 5-aminolevulinate</text>
        <dbReference type="Rhea" id="RHEA:14265"/>
        <dbReference type="ChEBI" id="CHEBI:57501"/>
        <dbReference type="ChEBI" id="CHEBI:356416"/>
        <dbReference type="EC" id="5.4.3.8"/>
    </reaction>
</comment>
<dbReference type="Proteomes" id="UP001165041">
    <property type="component" value="Unassembled WGS sequence"/>
</dbReference>